<gene>
    <name evidence="3" type="ORF">FFV08_05935</name>
</gene>
<feature type="region of interest" description="Disordered" evidence="1">
    <location>
        <begin position="77"/>
        <end position="105"/>
    </location>
</feature>
<reference evidence="3 4" key="1">
    <citation type="submission" date="2019-05" db="EMBL/GenBank/DDBJ databases">
        <title>The organization of the Streptococcus sanguinis genomes.</title>
        <authorList>
            <person name="Wu C.H."/>
            <person name="Chen Y.Y.M."/>
            <person name="Wang H.Y."/>
        </authorList>
    </citation>
    <scope>NUCLEOTIDE SEQUENCE [LARGE SCALE GENOMIC DNA]</scope>
    <source>
        <strain evidence="3 4">CGMH010</strain>
    </source>
</reference>
<feature type="transmembrane region" description="Helical" evidence="2">
    <location>
        <begin position="44"/>
        <end position="66"/>
    </location>
</feature>
<name>A0A7H8V6Q8_STRSA</name>
<proteinExistence type="predicted"/>
<dbReference type="AlphaFoldDB" id="A0A7H8V6Q8"/>
<evidence type="ECO:0000256" key="1">
    <source>
        <dbReference type="SAM" id="MobiDB-lite"/>
    </source>
</evidence>
<dbReference type="Proteomes" id="UP000509410">
    <property type="component" value="Chromosome"/>
</dbReference>
<organism evidence="3 4">
    <name type="scientific">Streptococcus sanguinis</name>
    <dbReference type="NCBI Taxonomy" id="1305"/>
    <lineage>
        <taxon>Bacteria</taxon>
        <taxon>Bacillati</taxon>
        <taxon>Bacillota</taxon>
        <taxon>Bacilli</taxon>
        <taxon>Lactobacillales</taxon>
        <taxon>Streptococcaceae</taxon>
        <taxon>Streptococcus</taxon>
    </lineage>
</organism>
<evidence type="ECO:0000313" key="4">
    <source>
        <dbReference type="Proteomes" id="UP000509410"/>
    </source>
</evidence>
<evidence type="ECO:0000256" key="2">
    <source>
        <dbReference type="SAM" id="Phobius"/>
    </source>
</evidence>
<protein>
    <submittedName>
        <fullName evidence="3">Uncharacterized protein</fullName>
    </submittedName>
</protein>
<keyword evidence="2" id="KW-1133">Transmembrane helix</keyword>
<feature type="compositionally biased region" description="Low complexity" evidence="1">
    <location>
        <begin position="84"/>
        <end position="96"/>
    </location>
</feature>
<keyword evidence="2" id="KW-0472">Membrane</keyword>
<sequence>MRKNSKKKHDSNSFRDIKKELYRQQKIKREELSMMAIQEKKKRTNLAFILLCLTISFTLLFGFYYLSLKVPNKDNAKHKEDKTVSSVSKESSTSQQDEPELETDKKQKELKNKLVVEDEKKFAFKWTLDNFVELKIAKVGEWKNNPTLEEVITKYGKGSNVSFTENGLTLTYKTRVMNIEKNSLSDHPQEIRLGFFDPDSNGKEYYLITKSALFLDDSRYPVAAKEEFVFNWKPEDIDTLILGDRQRGKGGMTYQEVVERFGLPSYSNIHGNDTDFDPLSLSIQYINIRKSDTERKSDRVALIFRRQEDGSFCLADARSEFDKSW</sequence>
<keyword evidence="2" id="KW-0812">Transmembrane</keyword>
<dbReference type="EMBL" id="CP040556">
    <property type="protein sequence ID" value="QLB52206.1"/>
    <property type="molecule type" value="Genomic_DNA"/>
</dbReference>
<evidence type="ECO:0000313" key="3">
    <source>
        <dbReference type="EMBL" id="QLB52206.1"/>
    </source>
</evidence>
<accession>A0A7H8V6Q8</accession>